<dbReference type="EMBL" id="CAFAAQ010000041">
    <property type="protein sequence ID" value="CAB4802427.1"/>
    <property type="molecule type" value="Genomic_DNA"/>
</dbReference>
<reference evidence="3" key="1">
    <citation type="submission" date="2020-05" db="EMBL/GenBank/DDBJ databases">
        <authorList>
            <person name="Chiriac C."/>
            <person name="Salcher M."/>
            <person name="Ghai R."/>
            <person name="Kavagutti S V."/>
        </authorList>
    </citation>
    <scope>NUCLEOTIDE SEQUENCE</scope>
</reference>
<evidence type="ECO:0000256" key="2">
    <source>
        <dbReference type="SAM" id="Phobius"/>
    </source>
</evidence>
<organism evidence="3">
    <name type="scientific">freshwater metagenome</name>
    <dbReference type="NCBI Taxonomy" id="449393"/>
    <lineage>
        <taxon>unclassified sequences</taxon>
        <taxon>metagenomes</taxon>
        <taxon>ecological metagenomes</taxon>
    </lineage>
</organism>
<proteinExistence type="predicted"/>
<sequence>MLDSVLLAHQGGWDEILMVLVPVGVFAALLFLANQRAAKLGQRKESEDEAAQVMPPKNPRGGPR</sequence>
<keyword evidence="2" id="KW-0812">Transmembrane</keyword>
<dbReference type="AlphaFoldDB" id="A0A6J6Y9X2"/>
<gene>
    <name evidence="3" type="ORF">UFOPK3046_00644</name>
</gene>
<keyword evidence="2" id="KW-0472">Membrane</keyword>
<feature type="transmembrane region" description="Helical" evidence="2">
    <location>
        <begin position="16"/>
        <end position="34"/>
    </location>
</feature>
<evidence type="ECO:0000313" key="3">
    <source>
        <dbReference type="EMBL" id="CAB4802427.1"/>
    </source>
</evidence>
<evidence type="ECO:0000256" key="1">
    <source>
        <dbReference type="SAM" id="MobiDB-lite"/>
    </source>
</evidence>
<accession>A0A6J6Y9X2</accession>
<protein>
    <submittedName>
        <fullName evidence="3">Unannotated protein</fullName>
    </submittedName>
</protein>
<name>A0A6J6Y9X2_9ZZZZ</name>
<feature type="region of interest" description="Disordered" evidence="1">
    <location>
        <begin position="41"/>
        <end position="64"/>
    </location>
</feature>
<keyword evidence="2" id="KW-1133">Transmembrane helix</keyword>